<keyword evidence="8" id="KW-1185">Reference proteome</keyword>
<proteinExistence type="predicted"/>
<evidence type="ECO:0000313" key="7">
    <source>
        <dbReference type="EMBL" id="VVC89735.1"/>
    </source>
</evidence>
<sequence>MTPDVKRTKSTTSKKRKQKKEGAKSKLVKIKCPICFENFGKQSVSSTICGHVFCTNCLQKSILIRPACPTCRRSLRGSKTHHLLYLDHCVYEEWQ</sequence>
<keyword evidence="1" id="KW-0479">Metal-binding</keyword>
<dbReference type="Proteomes" id="UP000324832">
    <property type="component" value="Unassembled WGS sequence"/>
</dbReference>
<dbReference type="InterPro" id="IPR001841">
    <property type="entry name" value="Znf_RING"/>
</dbReference>
<evidence type="ECO:0000256" key="4">
    <source>
        <dbReference type="PROSITE-ProRule" id="PRU00175"/>
    </source>
</evidence>
<dbReference type="InterPro" id="IPR047134">
    <property type="entry name" value="RNF4"/>
</dbReference>
<reference evidence="7 8" key="1">
    <citation type="submission" date="2017-07" db="EMBL/GenBank/DDBJ databases">
        <authorList>
            <person name="Talla V."/>
            <person name="Backstrom N."/>
        </authorList>
    </citation>
    <scope>NUCLEOTIDE SEQUENCE [LARGE SCALE GENOMIC DNA]</scope>
</reference>
<evidence type="ECO:0000256" key="1">
    <source>
        <dbReference type="ARBA" id="ARBA00022723"/>
    </source>
</evidence>
<keyword evidence="2 4" id="KW-0863">Zinc-finger</keyword>
<dbReference type="AlphaFoldDB" id="A0A5E4PWU4"/>
<dbReference type="SMART" id="SM00184">
    <property type="entry name" value="RING"/>
    <property type="match status" value="1"/>
</dbReference>
<dbReference type="PROSITE" id="PS50089">
    <property type="entry name" value="ZF_RING_2"/>
    <property type="match status" value="1"/>
</dbReference>
<dbReference type="PROSITE" id="PS00518">
    <property type="entry name" value="ZF_RING_1"/>
    <property type="match status" value="1"/>
</dbReference>
<dbReference type="Pfam" id="PF13639">
    <property type="entry name" value="zf-RING_2"/>
    <property type="match status" value="1"/>
</dbReference>
<protein>
    <recommendedName>
        <fullName evidence="6">RING-type domain-containing protein</fullName>
    </recommendedName>
</protein>
<name>A0A5E4PWU4_9NEOP</name>
<dbReference type="InterPro" id="IPR013083">
    <property type="entry name" value="Znf_RING/FYVE/PHD"/>
</dbReference>
<dbReference type="InterPro" id="IPR017907">
    <property type="entry name" value="Znf_RING_CS"/>
</dbReference>
<evidence type="ECO:0000256" key="5">
    <source>
        <dbReference type="SAM" id="MobiDB-lite"/>
    </source>
</evidence>
<dbReference type="GO" id="GO:0008270">
    <property type="term" value="F:zinc ion binding"/>
    <property type="evidence" value="ECO:0007669"/>
    <property type="project" value="UniProtKB-KW"/>
</dbReference>
<feature type="domain" description="RING-type" evidence="6">
    <location>
        <begin position="32"/>
        <end position="72"/>
    </location>
</feature>
<evidence type="ECO:0000256" key="2">
    <source>
        <dbReference type="ARBA" id="ARBA00022771"/>
    </source>
</evidence>
<dbReference type="Gene3D" id="3.30.40.10">
    <property type="entry name" value="Zinc/RING finger domain, C3HC4 (zinc finger)"/>
    <property type="match status" value="1"/>
</dbReference>
<evidence type="ECO:0000259" key="6">
    <source>
        <dbReference type="PROSITE" id="PS50089"/>
    </source>
</evidence>
<organism evidence="7 8">
    <name type="scientific">Leptidea sinapis</name>
    <dbReference type="NCBI Taxonomy" id="189913"/>
    <lineage>
        <taxon>Eukaryota</taxon>
        <taxon>Metazoa</taxon>
        <taxon>Ecdysozoa</taxon>
        <taxon>Arthropoda</taxon>
        <taxon>Hexapoda</taxon>
        <taxon>Insecta</taxon>
        <taxon>Pterygota</taxon>
        <taxon>Neoptera</taxon>
        <taxon>Endopterygota</taxon>
        <taxon>Lepidoptera</taxon>
        <taxon>Glossata</taxon>
        <taxon>Ditrysia</taxon>
        <taxon>Papilionoidea</taxon>
        <taxon>Pieridae</taxon>
        <taxon>Dismorphiinae</taxon>
        <taxon>Leptidea</taxon>
    </lineage>
</organism>
<evidence type="ECO:0000313" key="8">
    <source>
        <dbReference type="Proteomes" id="UP000324832"/>
    </source>
</evidence>
<dbReference type="EMBL" id="FZQP02000615">
    <property type="protein sequence ID" value="VVC89735.1"/>
    <property type="molecule type" value="Genomic_DNA"/>
</dbReference>
<feature type="compositionally biased region" description="Basic residues" evidence="5">
    <location>
        <begin position="8"/>
        <end position="19"/>
    </location>
</feature>
<keyword evidence="3" id="KW-0862">Zinc</keyword>
<dbReference type="SUPFAM" id="SSF57850">
    <property type="entry name" value="RING/U-box"/>
    <property type="match status" value="1"/>
</dbReference>
<accession>A0A5E4PWU4</accession>
<evidence type="ECO:0000256" key="3">
    <source>
        <dbReference type="ARBA" id="ARBA00022833"/>
    </source>
</evidence>
<dbReference type="PANTHER" id="PTHR23041">
    <property type="entry name" value="RING FINGER DOMAIN-CONTAINING"/>
    <property type="match status" value="1"/>
</dbReference>
<gene>
    <name evidence="7" type="ORF">LSINAPIS_LOCUS2792</name>
</gene>
<feature type="region of interest" description="Disordered" evidence="5">
    <location>
        <begin position="1"/>
        <end position="26"/>
    </location>
</feature>
<dbReference type="PANTHER" id="PTHR23041:SF78">
    <property type="entry name" value="E3 UBIQUITIN-PROTEIN LIGASE RNF4"/>
    <property type="match status" value="1"/>
</dbReference>